<reference evidence="2" key="1">
    <citation type="journal article" date="2021" name="Nat. Commun.">
        <title>Genetic determinants of endophytism in the Arabidopsis root mycobiome.</title>
        <authorList>
            <person name="Mesny F."/>
            <person name="Miyauchi S."/>
            <person name="Thiergart T."/>
            <person name="Pickel B."/>
            <person name="Atanasova L."/>
            <person name="Karlsson M."/>
            <person name="Huettel B."/>
            <person name="Barry K.W."/>
            <person name="Haridas S."/>
            <person name="Chen C."/>
            <person name="Bauer D."/>
            <person name="Andreopoulos W."/>
            <person name="Pangilinan J."/>
            <person name="LaButti K."/>
            <person name="Riley R."/>
            <person name="Lipzen A."/>
            <person name="Clum A."/>
            <person name="Drula E."/>
            <person name="Henrissat B."/>
            <person name="Kohler A."/>
            <person name="Grigoriev I.V."/>
            <person name="Martin F.M."/>
            <person name="Hacquard S."/>
        </authorList>
    </citation>
    <scope>NUCLEOTIDE SEQUENCE</scope>
    <source>
        <strain evidence="2">MPI-SDFR-AT-0073</strain>
    </source>
</reference>
<dbReference type="AlphaFoldDB" id="A0A9P8UDU9"/>
<feature type="compositionally biased region" description="Basic and acidic residues" evidence="1">
    <location>
        <begin position="192"/>
        <end position="208"/>
    </location>
</feature>
<gene>
    <name evidence="2" type="ORF">BKA67DRAFT_683434</name>
</gene>
<sequence>MSQRLTPTTRNQTTSTHLEVMEVIRVVVWITRSSTSCPTTPRKNKTFLKSAGNVMNHIDEPNRKTTLESQEFRFIRAVQSLRKILPDKEQTGMHSDSINNESQEMYTVNNGRASSTGMCESSLMETAPQIEVTENQTSRKKPRVLKAPYYLKNRERSGKHIDAVENTPTQAMNPDTIPDGSGKPRKTITGKAVEDHSTIELYRVEERQASQIPDYGAETSRDIPPGTLSSSPSSSSSSGEEQLWPEEAYSYECAQPYTPGIDRSRSKSTNSSVEVDARDGSREVSQNKMSCKAKVGNTRDGQSDPHSTSTGDIDPARANDFIEMQLRRLRSSSQPSYTALETISEESDGEVKSMADDHGEHSIRGRRKLKFAHSIPAEAGFNLEVVQRDTSLHQRVMSLNLADPGEGARDARNSETEGSEQPETDGDESASLDQAGLSVPPATCNSSTSPGDGDNTT</sequence>
<accession>A0A9P8UDU9</accession>
<name>A0A9P8UDU9_9PEZI</name>
<feature type="region of interest" description="Disordered" evidence="1">
    <location>
        <begin position="168"/>
        <end position="243"/>
    </location>
</feature>
<feature type="compositionally biased region" description="Polar residues" evidence="1">
    <location>
        <begin position="443"/>
        <end position="457"/>
    </location>
</feature>
<dbReference type="GeneID" id="70137860"/>
<feature type="compositionally biased region" description="Acidic residues" evidence="1">
    <location>
        <begin position="417"/>
        <end position="430"/>
    </location>
</feature>
<evidence type="ECO:0000256" key="1">
    <source>
        <dbReference type="SAM" id="MobiDB-lite"/>
    </source>
</evidence>
<proteinExistence type="predicted"/>
<organism evidence="2 3">
    <name type="scientific">Truncatella angustata</name>
    <dbReference type="NCBI Taxonomy" id="152316"/>
    <lineage>
        <taxon>Eukaryota</taxon>
        <taxon>Fungi</taxon>
        <taxon>Dikarya</taxon>
        <taxon>Ascomycota</taxon>
        <taxon>Pezizomycotina</taxon>
        <taxon>Sordariomycetes</taxon>
        <taxon>Xylariomycetidae</taxon>
        <taxon>Amphisphaeriales</taxon>
        <taxon>Sporocadaceae</taxon>
        <taxon>Truncatella</taxon>
    </lineage>
</organism>
<feature type="compositionally biased region" description="Basic and acidic residues" evidence="1">
    <location>
        <begin position="406"/>
        <end position="415"/>
    </location>
</feature>
<comment type="caution">
    <text evidence="2">The sequence shown here is derived from an EMBL/GenBank/DDBJ whole genome shotgun (WGS) entry which is preliminary data.</text>
</comment>
<protein>
    <submittedName>
        <fullName evidence="2">Uncharacterized protein</fullName>
    </submittedName>
</protein>
<keyword evidence="3" id="KW-1185">Reference proteome</keyword>
<dbReference type="EMBL" id="JAGPXC010000008">
    <property type="protein sequence ID" value="KAH6648102.1"/>
    <property type="molecule type" value="Genomic_DNA"/>
</dbReference>
<dbReference type="Proteomes" id="UP000758603">
    <property type="component" value="Unassembled WGS sequence"/>
</dbReference>
<feature type="compositionally biased region" description="Low complexity" evidence="1">
    <location>
        <begin position="229"/>
        <end position="238"/>
    </location>
</feature>
<evidence type="ECO:0000313" key="2">
    <source>
        <dbReference type="EMBL" id="KAH6648102.1"/>
    </source>
</evidence>
<feature type="region of interest" description="Disordered" evidence="1">
    <location>
        <begin position="256"/>
        <end position="317"/>
    </location>
</feature>
<evidence type="ECO:0000313" key="3">
    <source>
        <dbReference type="Proteomes" id="UP000758603"/>
    </source>
</evidence>
<dbReference type="RefSeq" id="XP_045954614.1">
    <property type="nucleotide sequence ID" value="XM_046108969.1"/>
</dbReference>
<feature type="region of interest" description="Disordered" evidence="1">
    <location>
        <begin position="399"/>
        <end position="457"/>
    </location>
</feature>